<keyword evidence="4 6" id="KW-0732">Signal</keyword>
<evidence type="ECO:0000256" key="3">
    <source>
        <dbReference type="ARBA" id="ARBA00022691"/>
    </source>
</evidence>
<dbReference type="Gene3D" id="3.40.50.150">
    <property type="entry name" value="Vaccinia Virus protein VP39"/>
    <property type="match status" value="1"/>
</dbReference>
<gene>
    <name evidence="10" type="ORF">V6N11_046590</name>
</gene>
<protein>
    <submittedName>
        <fullName evidence="10">Uncharacterized protein</fullName>
    </submittedName>
</protein>
<feature type="domain" description="Glyoxal oxidase N-terminal" evidence="7">
    <location>
        <begin position="41"/>
        <end position="427"/>
    </location>
</feature>
<evidence type="ECO:0000256" key="1">
    <source>
        <dbReference type="ARBA" id="ARBA00022603"/>
    </source>
</evidence>
<dbReference type="InterPro" id="IPR013783">
    <property type="entry name" value="Ig-like_fold"/>
</dbReference>
<dbReference type="Gene3D" id="2.70.160.11">
    <property type="entry name" value="Hnrnp arginine n-methyltransferase1"/>
    <property type="match status" value="1"/>
</dbReference>
<feature type="signal peptide" evidence="6">
    <location>
        <begin position="1"/>
        <end position="24"/>
    </location>
</feature>
<dbReference type="Pfam" id="PF07250">
    <property type="entry name" value="Glyoxal_oxid_N"/>
    <property type="match status" value="1"/>
</dbReference>
<evidence type="ECO:0000313" key="10">
    <source>
        <dbReference type="EMBL" id="KAK8982677.1"/>
    </source>
</evidence>
<dbReference type="Gene3D" id="2.130.10.80">
    <property type="entry name" value="Galactose oxidase/kelch, beta-propeller"/>
    <property type="match status" value="1"/>
</dbReference>
<evidence type="ECO:0000259" key="7">
    <source>
        <dbReference type="Pfam" id="PF07250"/>
    </source>
</evidence>
<sequence length="1055" mass="116813">MSTPTFIFSLLLLLPLLFVSLASAANGSWQLLQKSIGISAMHMQLLRNDRVIMFDRTDFGPSNLKLPGGKCRNDPADTALKVDCTAHSVEYDVLANKFRALTVQTDVWCSSGSVMPDGNLVQTGGFNDGERRVRVFSPCRTCDWTEIPNGLAAKRWYASNHLLPDGRQIVVGGRGQFNYEFIPKIPVANTINLPFLSETNDKGIENNLYPFVFLNVDGNLFIFANNRAILLDYVNNKVVKTYPTIPGGEPRSYPSTGSAVLLPLKNLKASAIQAEVLVCGGAPKGAYLQSLKGVFMKALDTCARITITDPNPKWVMETMPLARVMGDMILLPNGNVLLINGAGSGSAGWEQGRNPVLSPVLYRPNNVIGSRFETQNPTTIPRMYHSTATLLRDGRVLVGGSNPHAFYNFTGVLFPTELSLQAFSPAYLDAKFKNLRPTIVAPKSMSGIRYRKKYTFQVTIPGGKVDGNSISVTMFRPAFNTHSFSMNQRLLVLGNDKVTALGNSVYNIDATTPRSGNLAPAGFYLLFVVHQDIPSQVSELSSPPVSSSSTPVIARFSADRGVAELQFFQDSNVIHGFHVNLATSQLFKLGPVQSLCISESSDSNKEKLYSRGVTIQFRNEEESREFHSAFEQWQNEDVTQGTDLPNGTTSAVRSKFDNKIEPSSAKMYFHYYGQLLHQQNMLQDYVRTGTYYAAVIENRIDFTGRVVVDVGAGSGILSLFAAQAGAKHVYAVEASEMAEYARKLIAGNPTLGQRITVIKGKVEEVELPEKADILISEPMGTLLVNERMLESYIIARERFLVPHGKMFPSIGRIHMAPFSDEYLFVEIANKALFWQQPNYYGVDLTPLYGSAFQGYFSQPVVDAFDPRLLVSPPMSHVIDFNEVKEEDLYEIDIPLKFVASVGARVHGLACWFDVLFNGSSVQRWLTTAPGAPTTHWYQIRCVLSQPIYVMAGQEITGQLHMVAHNAQSYTIYLTLSAKMWGPGAEQGVVLQTSSCKLDLKEPYYRMSQPQPYTMAQDQQPHQLLQVQDIPVHTVDLEEAELLQQQPLENSGAQLQ</sequence>
<dbReference type="Gene3D" id="2.60.40.10">
    <property type="entry name" value="Immunoglobulins"/>
    <property type="match status" value="1"/>
</dbReference>
<dbReference type="EMBL" id="JBBPBN010000085">
    <property type="protein sequence ID" value="KAK8982677.1"/>
    <property type="molecule type" value="Genomic_DNA"/>
</dbReference>
<evidence type="ECO:0000256" key="4">
    <source>
        <dbReference type="ARBA" id="ARBA00022729"/>
    </source>
</evidence>
<dbReference type="InterPro" id="IPR009880">
    <property type="entry name" value="Glyoxal_oxidase_N"/>
</dbReference>
<comment type="caution">
    <text evidence="10">The sequence shown here is derived from an EMBL/GenBank/DDBJ whole genome shotgun (WGS) entry which is preliminary data.</text>
</comment>
<proteinExistence type="predicted"/>
<dbReference type="CDD" id="cd02440">
    <property type="entry name" value="AdoMet_MTases"/>
    <property type="match status" value="1"/>
</dbReference>
<dbReference type="InterPro" id="IPR025799">
    <property type="entry name" value="Arg_MeTrfase"/>
</dbReference>
<reference evidence="10 11" key="1">
    <citation type="journal article" date="2024" name="G3 (Bethesda)">
        <title>Genome assembly of Hibiscus sabdariffa L. provides insights into metabolisms of medicinal natural products.</title>
        <authorList>
            <person name="Kim T."/>
        </authorList>
    </citation>
    <scope>NUCLEOTIDE SEQUENCE [LARGE SCALE GENOMIC DNA]</scope>
    <source>
        <strain evidence="10">TK-2024</strain>
        <tissue evidence="10">Old leaves</tissue>
    </source>
</reference>
<evidence type="ECO:0000256" key="6">
    <source>
        <dbReference type="SAM" id="SignalP"/>
    </source>
</evidence>
<dbReference type="PROSITE" id="PS51678">
    <property type="entry name" value="SAM_MT_PRMT"/>
    <property type="match status" value="1"/>
</dbReference>
<dbReference type="PANTHER" id="PTHR32208:SF62">
    <property type="entry name" value="OXIDASE, PUTATIVE, EXPRESSED-RELATED"/>
    <property type="match status" value="1"/>
</dbReference>
<evidence type="ECO:0000256" key="5">
    <source>
        <dbReference type="PROSITE-ProRule" id="PRU01015"/>
    </source>
</evidence>
<dbReference type="Pfam" id="PF06325">
    <property type="entry name" value="PrmA"/>
    <property type="match status" value="1"/>
</dbReference>
<feature type="domain" description="Protein arginine N-methyltransferase" evidence="8">
    <location>
        <begin position="813"/>
        <end position="968"/>
    </location>
</feature>
<dbReference type="InterPro" id="IPR029063">
    <property type="entry name" value="SAM-dependent_MTases_sf"/>
</dbReference>
<name>A0ABR2P2M9_9ROSI</name>
<dbReference type="InterPro" id="IPR015202">
    <property type="entry name" value="GO-like_E_set"/>
</dbReference>
<dbReference type="PANTHER" id="PTHR32208">
    <property type="entry name" value="SECRETED PROTEIN-RELATED"/>
    <property type="match status" value="1"/>
</dbReference>
<dbReference type="Proteomes" id="UP001396334">
    <property type="component" value="Unassembled WGS sequence"/>
</dbReference>
<evidence type="ECO:0000256" key="2">
    <source>
        <dbReference type="ARBA" id="ARBA00022679"/>
    </source>
</evidence>
<dbReference type="SUPFAM" id="SSF50965">
    <property type="entry name" value="Galactose oxidase, central domain"/>
    <property type="match status" value="1"/>
</dbReference>
<organism evidence="10 11">
    <name type="scientific">Hibiscus sabdariffa</name>
    <name type="common">roselle</name>
    <dbReference type="NCBI Taxonomy" id="183260"/>
    <lineage>
        <taxon>Eukaryota</taxon>
        <taxon>Viridiplantae</taxon>
        <taxon>Streptophyta</taxon>
        <taxon>Embryophyta</taxon>
        <taxon>Tracheophyta</taxon>
        <taxon>Spermatophyta</taxon>
        <taxon>Magnoliopsida</taxon>
        <taxon>eudicotyledons</taxon>
        <taxon>Gunneridae</taxon>
        <taxon>Pentapetalae</taxon>
        <taxon>rosids</taxon>
        <taxon>malvids</taxon>
        <taxon>Malvales</taxon>
        <taxon>Malvaceae</taxon>
        <taxon>Malvoideae</taxon>
        <taxon>Hibiscus</taxon>
    </lineage>
</organism>
<evidence type="ECO:0000313" key="11">
    <source>
        <dbReference type="Proteomes" id="UP001396334"/>
    </source>
</evidence>
<dbReference type="InterPro" id="IPR014756">
    <property type="entry name" value="Ig_E-set"/>
</dbReference>
<dbReference type="CDD" id="cd02851">
    <property type="entry name" value="E_set_GO_C"/>
    <property type="match status" value="1"/>
</dbReference>
<dbReference type="SUPFAM" id="SSF81296">
    <property type="entry name" value="E set domains"/>
    <property type="match status" value="1"/>
</dbReference>
<dbReference type="InterPro" id="IPR055135">
    <property type="entry name" value="PRMT_dom"/>
</dbReference>
<dbReference type="SUPFAM" id="SSF53335">
    <property type="entry name" value="S-adenosyl-L-methionine-dependent methyltransferases"/>
    <property type="match status" value="1"/>
</dbReference>
<keyword evidence="3 5" id="KW-0949">S-adenosyl-L-methionine</keyword>
<keyword evidence="1 5" id="KW-0489">Methyltransferase</keyword>
<dbReference type="InterPro" id="IPR037293">
    <property type="entry name" value="Gal_Oxidase_central_sf"/>
</dbReference>
<keyword evidence="11" id="KW-1185">Reference proteome</keyword>
<dbReference type="Pfam" id="PF25350">
    <property type="entry name" value="PH_PRMT_N"/>
    <property type="match status" value="1"/>
</dbReference>
<keyword evidence="2 5" id="KW-0808">Transferase</keyword>
<dbReference type="Pfam" id="PF22528">
    <property type="entry name" value="PRMT_C"/>
    <property type="match status" value="1"/>
</dbReference>
<dbReference type="InterPro" id="IPR011043">
    <property type="entry name" value="Gal_Oxase/kelch_b-propeller"/>
</dbReference>
<feature type="chain" id="PRO_5045477094" evidence="6">
    <location>
        <begin position="25"/>
        <end position="1055"/>
    </location>
</feature>
<feature type="domain" description="Probable histone-arginine methyltransferase CARM1-like N-terminal PH" evidence="9">
    <location>
        <begin position="536"/>
        <end position="635"/>
    </location>
</feature>
<evidence type="ECO:0000259" key="9">
    <source>
        <dbReference type="Pfam" id="PF25350"/>
    </source>
</evidence>
<evidence type="ECO:0000259" key="8">
    <source>
        <dbReference type="Pfam" id="PF22528"/>
    </source>
</evidence>
<accession>A0ABR2P2M9</accession>
<dbReference type="InterPro" id="IPR057622">
    <property type="entry name" value="CARM1-like_PH"/>
</dbReference>